<dbReference type="KEGG" id="acan:ACA1_282710"/>
<dbReference type="InterPro" id="IPR000595">
    <property type="entry name" value="cNMP-bd_dom"/>
</dbReference>
<dbReference type="VEuPathDB" id="AmoebaDB:ACA1_282710"/>
<evidence type="ECO:0000313" key="4">
    <source>
        <dbReference type="Proteomes" id="UP000011083"/>
    </source>
</evidence>
<dbReference type="Pfam" id="PF00027">
    <property type="entry name" value="cNMP_binding"/>
    <property type="match status" value="1"/>
</dbReference>
<feature type="compositionally biased region" description="Basic residues" evidence="1">
    <location>
        <begin position="413"/>
        <end position="427"/>
    </location>
</feature>
<dbReference type="InterPro" id="IPR054204">
    <property type="entry name" value="DUF6909"/>
</dbReference>
<dbReference type="GeneID" id="14921972"/>
<dbReference type="CDD" id="cd00038">
    <property type="entry name" value="CAP_ED"/>
    <property type="match status" value="1"/>
</dbReference>
<evidence type="ECO:0000256" key="1">
    <source>
        <dbReference type="SAM" id="MobiDB-lite"/>
    </source>
</evidence>
<evidence type="ECO:0000313" key="3">
    <source>
        <dbReference type="EMBL" id="ELR21095.1"/>
    </source>
</evidence>
<reference evidence="3 4" key="1">
    <citation type="journal article" date="2013" name="Genome Biol.">
        <title>Genome of Acanthamoeba castellanii highlights extensive lateral gene transfer and early evolution of tyrosine kinase signaling.</title>
        <authorList>
            <person name="Clarke M."/>
            <person name="Lohan A.J."/>
            <person name="Liu B."/>
            <person name="Lagkouvardos I."/>
            <person name="Roy S."/>
            <person name="Zafar N."/>
            <person name="Bertelli C."/>
            <person name="Schilde C."/>
            <person name="Kianianmomeni A."/>
            <person name="Burglin T.R."/>
            <person name="Frech C."/>
            <person name="Turcotte B."/>
            <person name="Kopec K.O."/>
            <person name="Synnott J.M."/>
            <person name="Choo C."/>
            <person name="Paponov I."/>
            <person name="Finkler A."/>
            <person name="Soon Heng Tan C."/>
            <person name="Hutchins A.P."/>
            <person name="Weinmeier T."/>
            <person name="Rattei T."/>
            <person name="Chu J.S."/>
            <person name="Gimenez G."/>
            <person name="Irimia M."/>
            <person name="Rigden D.J."/>
            <person name="Fitzpatrick D.A."/>
            <person name="Lorenzo-Morales J."/>
            <person name="Bateman A."/>
            <person name="Chiu C.H."/>
            <person name="Tang P."/>
            <person name="Hegemann P."/>
            <person name="Fromm H."/>
            <person name="Raoult D."/>
            <person name="Greub G."/>
            <person name="Miranda-Saavedra D."/>
            <person name="Chen N."/>
            <person name="Nash P."/>
            <person name="Ginger M.L."/>
            <person name="Horn M."/>
            <person name="Schaap P."/>
            <person name="Caler L."/>
            <person name="Loftus B."/>
        </authorList>
    </citation>
    <scope>NUCLEOTIDE SEQUENCE [LARGE SCALE GENOMIC DNA]</scope>
    <source>
        <strain evidence="3 4">Neff</strain>
    </source>
</reference>
<dbReference type="PROSITE" id="PS50042">
    <property type="entry name" value="CNMP_BINDING_3"/>
    <property type="match status" value="1"/>
</dbReference>
<keyword evidence="4" id="KW-1185">Reference proteome</keyword>
<feature type="compositionally biased region" description="Low complexity" evidence="1">
    <location>
        <begin position="392"/>
        <end position="406"/>
    </location>
</feature>
<gene>
    <name evidence="3" type="ORF">ACA1_282710</name>
</gene>
<feature type="region of interest" description="Disordered" evidence="1">
    <location>
        <begin position="576"/>
        <end position="622"/>
    </location>
</feature>
<feature type="compositionally biased region" description="Basic and acidic residues" evidence="1">
    <location>
        <begin position="598"/>
        <end position="610"/>
    </location>
</feature>
<dbReference type="AlphaFoldDB" id="L8H7K2"/>
<feature type="compositionally biased region" description="Acidic residues" evidence="1">
    <location>
        <begin position="612"/>
        <end position="622"/>
    </location>
</feature>
<dbReference type="GO" id="GO:0007154">
    <property type="term" value="P:cell communication"/>
    <property type="evidence" value="ECO:0007669"/>
    <property type="project" value="UniProtKB-ARBA"/>
</dbReference>
<dbReference type="OrthoDB" id="2118811at2759"/>
<dbReference type="SUPFAM" id="SSF51206">
    <property type="entry name" value="cAMP-binding domain-like"/>
    <property type="match status" value="1"/>
</dbReference>
<evidence type="ECO:0000259" key="2">
    <source>
        <dbReference type="PROSITE" id="PS50042"/>
    </source>
</evidence>
<feature type="compositionally biased region" description="Basic and acidic residues" evidence="1">
    <location>
        <begin position="379"/>
        <end position="391"/>
    </location>
</feature>
<dbReference type="InterPro" id="IPR014710">
    <property type="entry name" value="RmlC-like_jellyroll"/>
</dbReference>
<protein>
    <submittedName>
        <fullName evidence="3">Cyclic nucleotide-binding domain containing protein</fullName>
    </submittedName>
</protein>
<feature type="compositionally biased region" description="Basic and acidic residues" evidence="1">
    <location>
        <begin position="576"/>
        <end position="591"/>
    </location>
</feature>
<sequence>MQMQMTDIDWRLPIAEKMEEKEAQKQLQTALHKKFESLVVASNVLKAVEKFKGLLHHRETEELPPEEKKRRKAEAADVLSRTSPFSFLPGAVRWRLAAKAQRLVFKEGDVITRQKSRDRQVYLLCTGQVMAIDVSESLPRFLQYYSAPAYFGEWECLFDVPERVAELLAGSESVVYVLQEQEFLDLLSYQSFKYVLIRTLRNKQKLFSSINAFITHIADSVTTKRMDFTATLALYRKLKPAIHGKMDRDEIDTGGWAYAIRRLPENVTQTFVFLLSSSIPDIYLHPGLLVNMVPTVGRRRAVFRLGDGKSLMLIREDYTDVIDFLSMLCLHALEARKLRQRIASPQSFRIIQDFVHALEQREQEKRVQRQQRIEDFHRHQTHEKKHEKDHTAAAAAAASAAASAASTLSPQKPKVKPKLHGHDKHRSVSTPGHGTTKKDEEELGQGFPPSPYGFLDKKETPQEQDAILSQLSLSEKEKAGLKAMWPDDLIHRIWDMIIHHEDYNISVNLSTHWASDATERWYRPNHHPQPREEVVRLIGPFDSHTAVQGEKINLHCSKYASRLTALDARYLENEDYAARRSSPREPRDKAKDKKTKNKAHDDDNKPHAAVDDVSDDDDEEEECEVEVDIISSNTHSVINCLSPYLHRKKPEIMAWVAREKPVPHIDQLNLNEDDKFYVLSYYYFKAFPDLMLEREEEEKKSGLVTVKETEFTGIQVNLIDLSKLNPECIDSSLRDYVGQRQEQQPGAKKKRRLLVNIDYAFGRQAGDVLCCLILLFGHAIRSVNVLGKAGGLQGKRGDIILATHLILQEDDSVTEIRNEGLSVQSLRALAGGRDVWPGGVLTVPGTLLQDRNLLHFYQRLWSCVSLEMEGSYYAGQVNKYKKLAFLRDDLAMRFIYFVSDLPLHTDSNLSQAMRVDEGLPPLYATTRAVLQQILR</sequence>
<feature type="domain" description="Cyclic nucleotide-binding" evidence="2">
    <location>
        <begin position="84"/>
        <end position="187"/>
    </location>
</feature>
<dbReference type="GO" id="GO:0023052">
    <property type="term" value="P:signaling"/>
    <property type="evidence" value="ECO:0007669"/>
    <property type="project" value="UniProtKB-ARBA"/>
</dbReference>
<dbReference type="STRING" id="1257118.L8H7K2"/>
<accession>L8H7K2</accession>
<dbReference type="RefSeq" id="XP_004344838.1">
    <property type="nucleotide sequence ID" value="XM_004344788.1"/>
</dbReference>
<name>L8H7K2_ACACF</name>
<dbReference type="Pfam" id="PF21850">
    <property type="entry name" value="DUF6909"/>
    <property type="match status" value="2"/>
</dbReference>
<dbReference type="EMBL" id="KB007908">
    <property type="protein sequence ID" value="ELR21095.1"/>
    <property type="molecule type" value="Genomic_DNA"/>
</dbReference>
<dbReference type="Gene3D" id="2.60.120.10">
    <property type="entry name" value="Jelly Rolls"/>
    <property type="match status" value="1"/>
</dbReference>
<proteinExistence type="predicted"/>
<dbReference type="Proteomes" id="UP000011083">
    <property type="component" value="Unassembled WGS sequence"/>
</dbReference>
<feature type="region of interest" description="Disordered" evidence="1">
    <location>
        <begin position="379"/>
        <end position="463"/>
    </location>
</feature>
<organism evidence="3 4">
    <name type="scientific">Acanthamoeba castellanii (strain ATCC 30010 / Neff)</name>
    <dbReference type="NCBI Taxonomy" id="1257118"/>
    <lineage>
        <taxon>Eukaryota</taxon>
        <taxon>Amoebozoa</taxon>
        <taxon>Discosea</taxon>
        <taxon>Longamoebia</taxon>
        <taxon>Centramoebida</taxon>
        <taxon>Acanthamoebidae</taxon>
        <taxon>Acanthamoeba</taxon>
    </lineage>
</organism>
<dbReference type="InterPro" id="IPR018490">
    <property type="entry name" value="cNMP-bd_dom_sf"/>
</dbReference>